<dbReference type="GO" id="GO:0005975">
    <property type="term" value="P:carbohydrate metabolic process"/>
    <property type="evidence" value="ECO:0007669"/>
    <property type="project" value="InterPro"/>
</dbReference>
<dbReference type="EMBL" id="CAADIW010000059">
    <property type="protein sequence ID" value="VFS43574.1"/>
    <property type="molecule type" value="Genomic_DNA"/>
</dbReference>
<keyword evidence="1 3" id="KW-0328">Glycosyltransferase</keyword>
<evidence type="ECO:0000256" key="2">
    <source>
        <dbReference type="ARBA" id="ARBA00022679"/>
    </source>
</evidence>
<dbReference type="Gene3D" id="3.90.400.10">
    <property type="entry name" value="Oligo-1,6-glucosidase, Domain 2"/>
    <property type="match status" value="1"/>
</dbReference>
<dbReference type="GO" id="GO:0009018">
    <property type="term" value="F:sucrose phosphorylase activity"/>
    <property type="evidence" value="ECO:0007669"/>
    <property type="project" value="UniProtKB-EC"/>
</dbReference>
<keyword evidence="2 3" id="KW-0808">Transferase</keyword>
<organism evidence="3 4">
    <name type="scientific">Enterobacter cancerogenus</name>
    <dbReference type="NCBI Taxonomy" id="69218"/>
    <lineage>
        <taxon>Bacteria</taxon>
        <taxon>Pseudomonadati</taxon>
        <taxon>Pseudomonadota</taxon>
        <taxon>Gammaproteobacteria</taxon>
        <taxon>Enterobacterales</taxon>
        <taxon>Enterobacteriaceae</taxon>
        <taxon>Enterobacter</taxon>
        <taxon>Enterobacter cloacae complex</taxon>
    </lineage>
</organism>
<reference evidence="3 4" key="1">
    <citation type="submission" date="2019-03" db="EMBL/GenBank/DDBJ databases">
        <authorList>
            <consortium name="Pathogen Informatics"/>
        </authorList>
    </citation>
    <scope>NUCLEOTIDE SEQUENCE [LARGE SCALE GENOMIC DNA]</scope>
    <source>
        <strain evidence="3 4">NCTC12126</strain>
    </source>
</reference>
<proteinExistence type="predicted"/>
<dbReference type="Proteomes" id="UP000351155">
    <property type="component" value="Unassembled WGS sequence"/>
</dbReference>
<dbReference type="EC" id="2.4.1.7" evidence="3"/>
<dbReference type="InterPro" id="IPR045857">
    <property type="entry name" value="O16G_dom_2"/>
</dbReference>
<sequence>MPNHSPMRIMRRCWKKISSAKNVITEKRKASWDEKDVVLITYADQFMAPGEGALSAFTRFYNKWLSDSFSHVHLLPFYPWSSDDGFSVIDYHQVAPETGTWQNVAELKRSASLMFDFVCNHMSGQKPVVRKLSATKARV</sequence>
<evidence type="ECO:0000313" key="3">
    <source>
        <dbReference type="EMBL" id="VFS43574.1"/>
    </source>
</evidence>
<dbReference type="PANTHER" id="PTHR38784">
    <property type="entry name" value="SUCROSE PHOSPHORYLASE"/>
    <property type="match status" value="1"/>
</dbReference>
<gene>
    <name evidence="3" type="primary">ycjM_2</name>
    <name evidence="3" type="ORF">NCTC12126_04830</name>
</gene>
<dbReference type="InterPro" id="IPR017853">
    <property type="entry name" value="GH"/>
</dbReference>
<dbReference type="SUPFAM" id="SSF51445">
    <property type="entry name" value="(Trans)glycosidases"/>
    <property type="match status" value="1"/>
</dbReference>
<dbReference type="Gene3D" id="3.20.20.80">
    <property type="entry name" value="Glycosidases"/>
    <property type="match status" value="1"/>
</dbReference>
<protein>
    <submittedName>
        <fullName evidence="3">Sucrose phosphorylase</fullName>
        <ecNumber evidence="3">2.4.1.7</ecNumber>
    </submittedName>
</protein>
<evidence type="ECO:0000256" key="1">
    <source>
        <dbReference type="ARBA" id="ARBA00022676"/>
    </source>
</evidence>
<dbReference type="PANTHER" id="PTHR38784:SF1">
    <property type="entry name" value="SUCROSE PHOSPHORYLASE"/>
    <property type="match status" value="1"/>
</dbReference>
<dbReference type="AlphaFoldDB" id="A0A484Z532"/>
<evidence type="ECO:0000313" key="4">
    <source>
        <dbReference type="Proteomes" id="UP000351155"/>
    </source>
</evidence>
<accession>A0A484Z532</accession>
<name>A0A484Z532_9ENTR</name>